<protein>
    <submittedName>
        <fullName evidence="3">Reverse transcriptase domain-containing protein</fullName>
    </submittedName>
</protein>
<evidence type="ECO:0000259" key="1">
    <source>
        <dbReference type="PROSITE" id="PS50878"/>
    </source>
</evidence>
<dbReference type="WBParaSite" id="PSU_v2.g13086.t1">
    <property type="protein sequence ID" value="PSU_v2.g13086.t1"/>
    <property type="gene ID" value="PSU_v2.g13086"/>
</dbReference>
<reference evidence="3" key="1">
    <citation type="submission" date="2022-11" db="UniProtKB">
        <authorList>
            <consortium name="WormBaseParasite"/>
        </authorList>
    </citation>
    <scope>IDENTIFICATION</scope>
</reference>
<dbReference type="SUPFAM" id="SSF56672">
    <property type="entry name" value="DNA/RNA polymerases"/>
    <property type="match status" value="1"/>
</dbReference>
<dbReference type="InterPro" id="IPR043502">
    <property type="entry name" value="DNA/RNA_pol_sf"/>
</dbReference>
<feature type="domain" description="Reverse transcriptase" evidence="1">
    <location>
        <begin position="493"/>
        <end position="619"/>
    </location>
</feature>
<dbReference type="PANTHER" id="PTHR19446">
    <property type="entry name" value="REVERSE TRANSCRIPTASES"/>
    <property type="match status" value="1"/>
</dbReference>
<evidence type="ECO:0000313" key="3">
    <source>
        <dbReference type="WBParaSite" id="PSU_v2.g13086.t1"/>
    </source>
</evidence>
<dbReference type="Gene3D" id="3.60.10.10">
    <property type="entry name" value="Endonuclease/exonuclease/phosphatase"/>
    <property type="match status" value="1"/>
</dbReference>
<evidence type="ECO:0000313" key="2">
    <source>
        <dbReference type="Proteomes" id="UP000887577"/>
    </source>
</evidence>
<dbReference type="CDD" id="cd01650">
    <property type="entry name" value="RT_nLTR_like"/>
    <property type="match status" value="1"/>
</dbReference>
<sequence>MAPLTKIFNVMTFNCKSLRAADRLISLQSELTRLKKFDVLGLAETWTPGQTCSRLTCGKYLYNSGKQRDSRYSGVGLLISAEMNQKVVGVKYVSDRIIQVLMKLRAGKTLRITQVYAPQSGRAEEEYEMFLDQLSSSLARPVTHDVILGDFNASTGPRQNGEQFIGKYSFDSRSDSGQLLYHFCASHQLYLMNGFFKKGRNRRWTWHSPDRNVLKEIDHVLSKKKSIVEDVTVLSKVSGSDHRMVRATVKLPLKVNRSRPYTHVKPDYDRLPLLFTMIEHLRQLPIAQSPIEELNQLKQALLSTAKHCARQPTLHARLSPLSLSLMERRRMMKHGLTNGRFALVEYAELCKLLRKSIKNDLNNYYVNVMEKAIEENRLRRGRSEVVQRQNQMVHLQRPDGTITGSVAELMDETTRFYNDLYSSEAGTFAHDRDPNVLINRITADELTAAADELTAAARRMKTNTAPGADNIPSKAVKSTISTFAGRLADAFYGLLEEDNMPPELLHAKTILLYKKGNRLDIGNYRPISLLPVLYKIFTRVVADRVRNAAENDDALPPEQAGFRRTYSTVDHIHSLNQLFEKSREFSKMPLYVVFIDFKKAFDSIELQAIWEALEKYVLM</sequence>
<proteinExistence type="predicted"/>
<dbReference type="InterPro" id="IPR005135">
    <property type="entry name" value="Endo/exonuclease/phosphatase"/>
</dbReference>
<accession>A0A914Y2T0</accession>
<dbReference type="InterPro" id="IPR036691">
    <property type="entry name" value="Endo/exonu/phosph_ase_sf"/>
</dbReference>
<dbReference type="CDD" id="cd09076">
    <property type="entry name" value="L1-EN"/>
    <property type="match status" value="1"/>
</dbReference>
<dbReference type="Pfam" id="PF00078">
    <property type="entry name" value="RVT_1"/>
    <property type="match status" value="1"/>
</dbReference>
<dbReference type="SUPFAM" id="SSF56219">
    <property type="entry name" value="DNase I-like"/>
    <property type="match status" value="1"/>
</dbReference>
<name>A0A914Y2T0_9BILA</name>
<keyword evidence="2" id="KW-1185">Reference proteome</keyword>
<dbReference type="Proteomes" id="UP000887577">
    <property type="component" value="Unplaced"/>
</dbReference>
<organism evidence="2 3">
    <name type="scientific">Panagrolaimus superbus</name>
    <dbReference type="NCBI Taxonomy" id="310955"/>
    <lineage>
        <taxon>Eukaryota</taxon>
        <taxon>Metazoa</taxon>
        <taxon>Ecdysozoa</taxon>
        <taxon>Nematoda</taxon>
        <taxon>Chromadorea</taxon>
        <taxon>Rhabditida</taxon>
        <taxon>Tylenchina</taxon>
        <taxon>Panagrolaimomorpha</taxon>
        <taxon>Panagrolaimoidea</taxon>
        <taxon>Panagrolaimidae</taxon>
        <taxon>Panagrolaimus</taxon>
    </lineage>
</organism>
<dbReference type="Pfam" id="PF03372">
    <property type="entry name" value="Exo_endo_phos"/>
    <property type="match status" value="1"/>
</dbReference>
<dbReference type="GO" id="GO:0003824">
    <property type="term" value="F:catalytic activity"/>
    <property type="evidence" value="ECO:0007669"/>
    <property type="project" value="InterPro"/>
</dbReference>
<dbReference type="PROSITE" id="PS50878">
    <property type="entry name" value="RT_POL"/>
    <property type="match status" value="1"/>
</dbReference>
<dbReference type="InterPro" id="IPR000477">
    <property type="entry name" value="RT_dom"/>
</dbReference>
<dbReference type="AlphaFoldDB" id="A0A914Y2T0"/>